<keyword evidence="2" id="KW-1185">Reference proteome</keyword>
<organism evidence="1 2">
    <name type="scientific">Bos mutus</name>
    <name type="common">wild yak</name>
    <dbReference type="NCBI Taxonomy" id="72004"/>
    <lineage>
        <taxon>Eukaryota</taxon>
        <taxon>Metazoa</taxon>
        <taxon>Chordata</taxon>
        <taxon>Craniata</taxon>
        <taxon>Vertebrata</taxon>
        <taxon>Euteleostomi</taxon>
        <taxon>Mammalia</taxon>
        <taxon>Eutheria</taxon>
        <taxon>Laurasiatheria</taxon>
        <taxon>Artiodactyla</taxon>
        <taxon>Ruminantia</taxon>
        <taxon>Pecora</taxon>
        <taxon>Bovidae</taxon>
        <taxon>Bovinae</taxon>
        <taxon>Bos</taxon>
    </lineage>
</organism>
<sequence length="195" mass="21379">MLARAVGEPVLNRTLVFRPTCAAVRNPKPLFWGGGESSTLSVRCFGDVLAQSSPNKQPHASNERVLAVSAKDFHTLFNSQNDCEAVMAQFWGQALLLNVGRTASAFSAHLSEQRPCSSRKRSSWRSVSTLQSNLSPAWDNDQLLAVRAASSENRAKFWRSGTAQEQPQVAVRFICLLLRRSLAGRLPGWEAGLSP</sequence>
<reference evidence="1" key="1">
    <citation type="submission" date="2019-10" db="EMBL/GenBank/DDBJ databases">
        <title>The sequence and de novo assembly of the wild yak genome.</title>
        <authorList>
            <person name="Liu Y."/>
        </authorList>
    </citation>
    <scope>NUCLEOTIDE SEQUENCE [LARGE SCALE GENOMIC DNA]</scope>
    <source>
        <strain evidence="1">WY2019</strain>
    </source>
</reference>
<proteinExistence type="predicted"/>
<name>A0A6B0RJT4_9CETA</name>
<protein>
    <submittedName>
        <fullName evidence="1">Uncharacterized protein</fullName>
    </submittedName>
</protein>
<accession>A0A6B0RJT4</accession>
<comment type="caution">
    <text evidence="1">The sequence shown here is derived from an EMBL/GenBank/DDBJ whole genome shotgun (WGS) entry which is preliminary data.</text>
</comment>
<dbReference type="EMBL" id="VBQZ03000058">
    <property type="protein sequence ID" value="MXQ89712.1"/>
    <property type="molecule type" value="Genomic_DNA"/>
</dbReference>
<evidence type="ECO:0000313" key="2">
    <source>
        <dbReference type="Proteomes" id="UP000322234"/>
    </source>
</evidence>
<evidence type="ECO:0000313" key="1">
    <source>
        <dbReference type="EMBL" id="MXQ89712.1"/>
    </source>
</evidence>
<gene>
    <name evidence="1" type="ORF">E5288_WYG011512</name>
</gene>
<dbReference type="AlphaFoldDB" id="A0A6B0RJT4"/>
<dbReference type="Proteomes" id="UP000322234">
    <property type="component" value="Unassembled WGS sequence"/>
</dbReference>